<organism evidence="2 3">
    <name type="scientific">Marinobacter segnicrescens</name>
    <dbReference type="NCBI Taxonomy" id="430453"/>
    <lineage>
        <taxon>Bacteria</taxon>
        <taxon>Pseudomonadati</taxon>
        <taxon>Pseudomonadota</taxon>
        <taxon>Gammaproteobacteria</taxon>
        <taxon>Pseudomonadales</taxon>
        <taxon>Marinobacteraceae</taxon>
        <taxon>Marinobacter</taxon>
    </lineage>
</organism>
<evidence type="ECO:0008006" key="4">
    <source>
        <dbReference type="Google" id="ProtNLM"/>
    </source>
</evidence>
<sequence length="357" mass="40780">MSVISLLSKGIALTALTLPVATANETLIFDAEFDKQENWAPKVRSQRYRFEGDTGWVPDIPENKPGKFDFYYLSESWHPSDYPEKKPVVQITDDFPGYSGRRAFVMWDESYGGPGSWGADSVMTKDLGQEYDELYLELRIKFSPDWIWEDIQQGSGQSVMKLLRCRRYSGITTQNRFSFFGEDARSGSPVAIFDLKSWTTSTGNWLRPLMHIYGYSHPDYYKTEQDYFGFGSDYKTKIENGVKVNGRSLSWADVFLDGNWHTIGMYLKMDSQAGAGDGQVKVFIDGDPVIDANDVPWRRVGDESIKGWNECSLGGNINNVPFDSSERYEQWYAVDTFKIHRTLPNKPNPPSDIKIQE</sequence>
<dbReference type="STRING" id="430453.SAMN04487962_12237"/>
<evidence type="ECO:0000256" key="1">
    <source>
        <dbReference type="SAM" id="SignalP"/>
    </source>
</evidence>
<reference evidence="3" key="1">
    <citation type="submission" date="2016-10" db="EMBL/GenBank/DDBJ databases">
        <authorList>
            <person name="Varghese N."/>
            <person name="Submissions S."/>
        </authorList>
    </citation>
    <scope>NUCLEOTIDE SEQUENCE [LARGE SCALE GENOMIC DNA]</scope>
    <source>
        <strain evidence="3">CGMCC 1.6489</strain>
    </source>
</reference>
<dbReference type="OrthoDB" id="6362305at2"/>
<accession>A0A1I0H2H0</accession>
<dbReference type="Proteomes" id="UP000198762">
    <property type="component" value="Unassembled WGS sequence"/>
</dbReference>
<dbReference type="RefSeq" id="WP_091854231.1">
    <property type="nucleotide sequence ID" value="NZ_FOHZ01000022.1"/>
</dbReference>
<feature type="chain" id="PRO_5011611741" description="Polysaccharide lyase" evidence="1">
    <location>
        <begin position="24"/>
        <end position="357"/>
    </location>
</feature>
<evidence type="ECO:0000313" key="3">
    <source>
        <dbReference type="Proteomes" id="UP000198762"/>
    </source>
</evidence>
<dbReference type="AlphaFoldDB" id="A0A1I0H2H0"/>
<name>A0A1I0H2H0_9GAMM</name>
<gene>
    <name evidence="2" type="ORF">SAMN04487962_12237</name>
</gene>
<dbReference type="Gene3D" id="2.60.120.200">
    <property type="match status" value="1"/>
</dbReference>
<protein>
    <recommendedName>
        <fullName evidence="4">Polysaccharide lyase</fullName>
    </recommendedName>
</protein>
<evidence type="ECO:0000313" key="2">
    <source>
        <dbReference type="EMBL" id="SET76993.1"/>
    </source>
</evidence>
<keyword evidence="3" id="KW-1185">Reference proteome</keyword>
<proteinExistence type="predicted"/>
<feature type="signal peptide" evidence="1">
    <location>
        <begin position="1"/>
        <end position="23"/>
    </location>
</feature>
<dbReference type="EMBL" id="FOHZ01000022">
    <property type="protein sequence ID" value="SET76993.1"/>
    <property type="molecule type" value="Genomic_DNA"/>
</dbReference>
<keyword evidence="1" id="KW-0732">Signal</keyword>